<reference evidence="1" key="1">
    <citation type="submission" date="2020-06" db="EMBL/GenBank/DDBJ databases">
        <title>WGS assembly of Ceratodon purpureus strain R40.</title>
        <authorList>
            <person name="Carey S.B."/>
            <person name="Jenkins J."/>
            <person name="Shu S."/>
            <person name="Lovell J.T."/>
            <person name="Sreedasyam A."/>
            <person name="Maumus F."/>
            <person name="Tiley G.P."/>
            <person name="Fernandez-Pozo N."/>
            <person name="Barry K."/>
            <person name="Chen C."/>
            <person name="Wang M."/>
            <person name="Lipzen A."/>
            <person name="Daum C."/>
            <person name="Saski C.A."/>
            <person name="Payton A.C."/>
            <person name="Mcbreen J.C."/>
            <person name="Conrad R.E."/>
            <person name="Kollar L.M."/>
            <person name="Olsson S."/>
            <person name="Huttunen S."/>
            <person name="Landis J.B."/>
            <person name="Wickett N.J."/>
            <person name="Johnson M.G."/>
            <person name="Rensing S.A."/>
            <person name="Grimwood J."/>
            <person name="Schmutz J."/>
            <person name="Mcdaniel S.F."/>
        </authorList>
    </citation>
    <scope>NUCLEOTIDE SEQUENCE</scope>
    <source>
        <strain evidence="1">R40</strain>
    </source>
</reference>
<comment type="caution">
    <text evidence="1">The sequence shown here is derived from an EMBL/GenBank/DDBJ whole genome shotgun (WGS) entry which is preliminary data.</text>
</comment>
<evidence type="ECO:0000313" key="1">
    <source>
        <dbReference type="EMBL" id="KAG0560207.1"/>
    </source>
</evidence>
<dbReference type="EMBL" id="CM026431">
    <property type="protein sequence ID" value="KAG0560207.1"/>
    <property type="molecule type" value="Genomic_DNA"/>
</dbReference>
<protein>
    <submittedName>
        <fullName evidence="1">Uncharacterized protein</fullName>
    </submittedName>
</protein>
<name>A0A8T0GNN6_CERPU</name>
<organism evidence="1 2">
    <name type="scientific">Ceratodon purpureus</name>
    <name type="common">Fire moss</name>
    <name type="synonym">Dicranum purpureum</name>
    <dbReference type="NCBI Taxonomy" id="3225"/>
    <lineage>
        <taxon>Eukaryota</taxon>
        <taxon>Viridiplantae</taxon>
        <taxon>Streptophyta</taxon>
        <taxon>Embryophyta</taxon>
        <taxon>Bryophyta</taxon>
        <taxon>Bryophytina</taxon>
        <taxon>Bryopsida</taxon>
        <taxon>Dicranidae</taxon>
        <taxon>Pseudoditrichales</taxon>
        <taxon>Ditrichaceae</taxon>
        <taxon>Ceratodon</taxon>
    </lineage>
</organism>
<gene>
    <name evidence="1" type="ORF">KC19_10G162200</name>
</gene>
<keyword evidence="2" id="KW-1185">Reference proteome</keyword>
<sequence length="61" mass="6970">MGDELDVALADRPEIKSRMIDWRGCLMSQLRSSCLDSTEILSIARRRGRCIWGSEELESLN</sequence>
<dbReference type="Proteomes" id="UP000822688">
    <property type="component" value="Chromosome 10"/>
</dbReference>
<proteinExistence type="predicted"/>
<accession>A0A8T0GNN6</accession>
<evidence type="ECO:0000313" key="2">
    <source>
        <dbReference type="Proteomes" id="UP000822688"/>
    </source>
</evidence>
<dbReference type="AlphaFoldDB" id="A0A8T0GNN6"/>